<accession>A0AB34J6I6</accession>
<gene>
    <name evidence="4" type="ORF">AB1Y20_005611</name>
</gene>
<organism evidence="4 5">
    <name type="scientific">Prymnesium parvum</name>
    <name type="common">Toxic golden alga</name>
    <dbReference type="NCBI Taxonomy" id="97485"/>
    <lineage>
        <taxon>Eukaryota</taxon>
        <taxon>Haptista</taxon>
        <taxon>Haptophyta</taxon>
        <taxon>Prymnesiophyceae</taxon>
        <taxon>Prymnesiales</taxon>
        <taxon>Prymnesiaceae</taxon>
        <taxon>Prymnesium</taxon>
    </lineage>
</organism>
<evidence type="ECO:0000256" key="2">
    <source>
        <dbReference type="SAM" id="SignalP"/>
    </source>
</evidence>
<proteinExistence type="predicted"/>
<dbReference type="CDD" id="cd00170">
    <property type="entry name" value="SEC14"/>
    <property type="match status" value="1"/>
</dbReference>
<dbReference type="PANTHER" id="PTHR45824:SF29">
    <property type="entry name" value="GH16843P"/>
    <property type="match status" value="1"/>
</dbReference>
<name>A0AB34J6I6_PRYPA</name>
<dbReference type="AlphaFoldDB" id="A0AB34J6I6"/>
<dbReference type="Proteomes" id="UP001515480">
    <property type="component" value="Unassembled WGS sequence"/>
</dbReference>
<evidence type="ECO:0000256" key="1">
    <source>
        <dbReference type="SAM" id="MobiDB-lite"/>
    </source>
</evidence>
<evidence type="ECO:0000313" key="4">
    <source>
        <dbReference type="EMBL" id="KAL1512351.1"/>
    </source>
</evidence>
<dbReference type="EMBL" id="JBGBPQ010000013">
    <property type="protein sequence ID" value="KAL1512351.1"/>
    <property type="molecule type" value="Genomic_DNA"/>
</dbReference>
<dbReference type="PANTHER" id="PTHR45824">
    <property type="entry name" value="GH16843P"/>
    <property type="match status" value="1"/>
</dbReference>
<dbReference type="SUPFAM" id="SSF52087">
    <property type="entry name" value="CRAL/TRIO domain"/>
    <property type="match status" value="1"/>
</dbReference>
<comment type="caution">
    <text evidence="4">The sequence shown here is derived from an EMBL/GenBank/DDBJ whole genome shotgun (WGS) entry which is preliminary data.</text>
</comment>
<feature type="region of interest" description="Disordered" evidence="1">
    <location>
        <begin position="333"/>
        <end position="360"/>
    </location>
</feature>
<dbReference type="PROSITE" id="PS50191">
    <property type="entry name" value="CRAL_TRIO"/>
    <property type="match status" value="1"/>
</dbReference>
<feature type="chain" id="PRO_5044258477" description="CRAL-TRIO domain-containing protein" evidence="2">
    <location>
        <begin position="18"/>
        <end position="374"/>
    </location>
</feature>
<evidence type="ECO:0000259" key="3">
    <source>
        <dbReference type="PROSITE" id="PS50191"/>
    </source>
</evidence>
<dbReference type="Gene3D" id="3.40.525.10">
    <property type="entry name" value="CRAL-TRIO lipid binding domain"/>
    <property type="match status" value="1"/>
</dbReference>
<dbReference type="InterPro" id="IPR001251">
    <property type="entry name" value="CRAL-TRIO_dom"/>
</dbReference>
<reference evidence="4 5" key="1">
    <citation type="journal article" date="2024" name="Science">
        <title>Giant polyketide synthase enzymes in the biosynthesis of giant marine polyether toxins.</title>
        <authorList>
            <person name="Fallon T.R."/>
            <person name="Shende V.V."/>
            <person name="Wierzbicki I.H."/>
            <person name="Pendleton A.L."/>
            <person name="Watervoot N.F."/>
            <person name="Auber R.P."/>
            <person name="Gonzalez D.J."/>
            <person name="Wisecaver J.H."/>
            <person name="Moore B.S."/>
        </authorList>
    </citation>
    <scope>NUCLEOTIDE SEQUENCE [LARGE SCALE GENOMIC DNA]</scope>
    <source>
        <strain evidence="4 5">12B1</strain>
    </source>
</reference>
<keyword evidence="5" id="KW-1185">Reference proteome</keyword>
<protein>
    <recommendedName>
        <fullName evidence="3">CRAL-TRIO domain-containing protein</fullName>
    </recommendedName>
</protein>
<feature type="signal peptide" evidence="2">
    <location>
        <begin position="1"/>
        <end position="17"/>
    </location>
</feature>
<dbReference type="InterPro" id="IPR036865">
    <property type="entry name" value="CRAL-TRIO_dom_sf"/>
</dbReference>
<feature type="domain" description="CRAL-TRIO" evidence="3">
    <location>
        <begin position="157"/>
        <end position="359"/>
    </location>
</feature>
<keyword evidence="2" id="KW-0732">Signal</keyword>
<dbReference type="Pfam" id="PF00650">
    <property type="entry name" value="CRAL_TRIO"/>
    <property type="match status" value="1"/>
</dbReference>
<dbReference type="GO" id="GO:0008526">
    <property type="term" value="F:phosphatidylinositol transfer activity"/>
    <property type="evidence" value="ECO:0007669"/>
    <property type="project" value="TreeGrafter"/>
</dbReference>
<dbReference type="InterPro" id="IPR052578">
    <property type="entry name" value="PI_Transfer_CRAL-TRIO"/>
</dbReference>
<sequence length="374" mass="41822">MVLASLSLLLALHARLAQLLRRIREAQCQSEGAHSSALCSTGRLSQQAEAATPLVARLRRVWLTEIKPDFLPEVESDPLLSPPSEEALDRTLSRFVRAEAAAAATADETLRKAAARLRRTAAFRREYAVRDFYRRGMARALFMHATNAGACVYFADYGLRDRKGEVVIVGRTSLMVDDTAEGHKPADEVLPATHLRAALFVIERAAALIRTHGSMILDLSPYPAEAMRGRSRYWDSDGWVDDTAALLEGRVPSPSVGPHLPSHATLATGLPVLKEALRLMVDHYPEMLHRVWFYKPSLVFRAIFNIFRLWVPPKTREKFVLVREGEEHLHFLSRDPSDEQGCAPEELPPELGGTGEPLDGDRFLLRALTRYDED</sequence>
<evidence type="ECO:0000313" key="5">
    <source>
        <dbReference type="Proteomes" id="UP001515480"/>
    </source>
</evidence>